<dbReference type="Pfam" id="PF00496">
    <property type="entry name" value="SBP_bac_5"/>
    <property type="match status" value="1"/>
</dbReference>
<feature type="domain" description="Solute-binding protein family 5" evidence="6">
    <location>
        <begin position="73"/>
        <end position="449"/>
    </location>
</feature>
<evidence type="ECO:0000256" key="4">
    <source>
        <dbReference type="ARBA" id="ARBA00022729"/>
    </source>
</evidence>
<dbReference type="SUPFAM" id="SSF53850">
    <property type="entry name" value="Periplasmic binding protein-like II"/>
    <property type="match status" value="1"/>
</dbReference>
<dbReference type="CDD" id="cd08504">
    <property type="entry name" value="PBP2_OppA"/>
    <property type="match status" value="1"/>
</dbReference>
<comment type="subcellular location">
    <subcellularLocation>
        <location evidence="1">Periplasm</location>
    </subcellularLocation>
</comment>
<protein>
    <submittedName>
        <fullName evidence="7">Peptide ABC transporter substrate-binding protein</fullName>
    </submittedName>
</protein>
<dbReference type="PANTHER" id="PTHR30290:SF10">
    <property type="entry name" value="PERIPLASMIC OLIGOPEPTIDE-BINDING PROTEIN-RELATED"/>
    <property type="match status" value="1"/>
</dbReference>
<evidence type="ECO:0000313" key="7">
    <source>
        <dbReference type="EMBL" id="MDA5192923.1"/>
    </source>
</evidence>
<dbReference type="FunFam" id="3.90.76.10:FF:000001">
    <property type="entry name" value="Oligopeptide ABC transporter substrate-binding protein"/>
    <property type="match status" value="1"/>
</dbReference>
<dbReference type="EMBL" id="JANWOI010000001">
    <property type="protein sequence ID" value="MDA5192923.1"/>
    <property type="molecule type" value="Genomic_DNA"/>
</dbReference>
<dbReference type="RefSeq" id="WP_274942624.1">
    <property type="nucleotide sequence ID" value="NZ_JANWOI010000001.1"/>
</dbReference>
<dbReference type="InterPro" id="IPR030678">
    <property type="entry name" value="Peptide/Ni-bd"/>
</dbReference>
<dbReference type="AlphaFoldDB" id="A0A9X3TWH5"/>
<dbReference type="PIRSF" id="PIRSF002741">
    <property type="entry name" value="MppA"/>
    <property type="match status" value="1"/>
</dbReference>
<proteinExistence type="inferred from homology"/>
<gene>
    <name evidence="7" type="ORF">NYP16_02980</name>
</gene>
<dbReference type="GO" id="GO:1904680">
    <property type="term" value="F:peptide transmembrane transporter activity"/>
    <property type="evidence" value="ECO:0007669"/>
    <property type="project" value="TreeGrafter"/>
</dbReference>
<dbReference type="Gene3D" id="3.10.105.10">
    <property type="entry name" value="Dipeptide-binding Protein, Domain 3"/>
    <property type="match status" value="1"/>
</dbReference>
<dbReference type="PANTHER" id="PTHR30290">
    <property type="entry name" value="PERIPLASMIC BINDING COMPONENT OF ABC TRANSPORTER"/>
    <property type="match status" value="1"/>
</dbReference>
<evidence type="ECO:0000313" key="8">
    <source>
        <dbReference type="Proteomes" id="UP001141619"/>
    </source>
</evidence>
<reference evidence="7" key="2">
    <citation type="journal article" date="2023" name="Syst. Appl. Microbiol.">
        <title>Govania unica gen. nov., sp. nov., a rare biosphere bacterium that represents a novel family in the class Alphaproteobacteria.</title>
        <authorList>
            <person name="Vandamme P."/>
            <person name="Peeters C."/>
            <person name="Hettiarachchi A."/>
            <person name="Cnockaert M."/>
            <person name="Carlier A."/>
        </authorList>
    </citation>
    <scope>NUCLEOTIDE SEQUENCE</scope>
    <source>
        <strain evidence="7">LMG 31809</strain>
    </source>
</reference>
<dbReference type="InterPro" id="IPR000914">
    <property type="entry name" value="SBP_5_dom"/>
</dbReference>
<evidence type="ECO:0000256" key="3">
    <source>
        <dbReference type="ARBA" id="ARBA00022448"/>
    </source>
</evidence>
<evidence type="ECO:0000256" key="5">
    <source>
        <dbReference type="SAM" id="SignalP"/>
    </source>
</evidence>
<sequence>MKMDWRAALVALLVAVAPVMAPVNADAAGKVLRRGTASEPPSIDPHLAAGDSSSVIIDDLFVGLMTSGAKGELIYGIAQSHELKPDRMTYIFKLRPNLKWSDGAKLDASDVVYSFQRLMNPETGARYAGNLYMIDNAPDVNSGKKPVKDLGVRAIDPQTVEIKLERPTPYFLEILRSNAAVMVPRQAIEVNGKSWTRAGKMVSNGAYRLVDWVPNTVIKLDRNTNYWKAANVAIDSVQYYPTSDLGTMLKRYQADELDIIFNIPPEQFDAVKAKYGRELQVVPDYGLFYWLMNTDKPPLNDPRVRKALAISIDKEAITKRLLKDTVAPAWGVVPNGFPGYVSAVKNYDKIPLKERQKEARALLDQAGYKNKTLVFDLRFDSREEPRQIAVAMASMWSALNIKPNMRTSDFRSLTADVARKDFQMTRYQWFAPFQDPVTFVNLLRGDSRTNHSGYANKAVDDLLLRSDEEIDPAKRLKLISDAEALAMQDNAVIPLYFPVARRLIKPRVKGWNIFPGGKAQSQYLSIQ</sequence>
<dbReference type="InterPro" id="IPR039424">
    <property type="entry name" value="SBP_5"/>
</dbReference>
<dbReference type="Proteomes" id="UP001141619">
    <property type="component" value="Unassembled WGS sequence"/>
</dbReference>
<dbReference type="Gene3D" id="3.90.76.10">
    <property type="entry name" value="Dipeptide-binding Protein, Domain 1"/>
    <property type="match status" value="1"/>
</dbReference>
<dbReference type="GO" id="GO:0030288">
    <property type="term" value="C:outer membrane-bounded periplasmic space"/>
    <property type="evidence" value="ECO:0007669"/>
    <property type="project" value="TreeGrafter"/>
</dbReference>
<keyword evidence="3" id="KW-0813">Transport</keyword>
<evidence type="ECO:0000256" key="1">
    <source>
        <dbReference type="ARBA" id="ARBA00004418"/>
    </source>
</evidence>
<feature type="signal peptide" evidence="5">
    <location>
        <begin position="1"/>
        <end position="21"/>
    </location>
</feature>
<keyword evidence="4 5" id="KW-0732">Signal</keyword>
<name>A0A9X3TWH5_9PROT</name>
<evidence type="ECO:0000256" key="2">
    <source>
        <dbReference type="ARBA" id="ARBA00005695"/>
    </source>
</evidence>
<comment type="similarity">
    <text evidence="2">Belongs to the bacterial solute-binding protein 5 family.</text>
</comment>
<reference evidence="7" key="1">
    <citation type="submission" date="2022-08" db="EMBL/GenBank/DDBJ databases">
        <authorList>
            <person name="Vandamme P."/>
            <person name="Hettiarachchi A."/>
            <person name="Peeters C."/>
            <person name="Cnockaert M."/>
            <person name="Carlier A."/>
        </authorList>
    </citation>
    <scope>NUCLEOTIDE SEQUENCE</scope>
    <source>
        <strain evidence="7">LMG 31809</strain>
    </source>
</reference>
<accession>A0A9X3TWH5</accession>
<feature type="chain" id="PRO_5040812771" evidence="5">
    <location>
        <begin position="22"/>
        <end position="527"/>
    </location>
</feature>
<comment type="caution">
    <text evidence="7">The sequence shown here is derived from an EMBL/GenBank/DDBJ whole genome shotgun (WGS) entry which is preliminary data.</text>
</comment>
<dbReference type="Gene3D" id="3.40.190.10">
    <property type="entry name" value="Periplasmic binding protein-like II"/>
    <property type="match status" value="1"/>
</dbReference>
<dbReference type="GO" id="GO:0015833">
    <property type="term" value="P:peptide transport"/>
    <property type="evidence" value="ECO:0007669"/>
    <property type="project" value="TreeGrafter"/>
</dbReference>
<organism evidence="7 8">
    <name type="scientific">Govanella unica</name>
    <dbReference type="NCBI Taxonomy" id="2975056"/>
    <lineage>
        <taxon>Bacteria</taxon>
        <taxon>Pseudomonadati</taxon>
        <taxon>Pseudomonadota</taxon>
        <taxon>Alphaproteobacteria</taxon>
        <taxon>Emcibacterales</taxon>
        <taxon>Govanellaceae</taxon>
        <taxon>Govanella</taxon>
    </lineage>
</organism>
<evidence type="ECO:0000259" key="6">
    <source>
        <dbReference type="Pfam" id="PF00496"/>
    </source>
</evidence>
<dbReference type="GO" id="GO:0043190">
    <property type="term" value="C:ATP-binding cassette (ABC) transporter complex"/>
    <property type="evidence" value="ECO:0007669"/>
    <property type="project" value="InterPro"/>
</dbReference>
<keyword evidence="8" id="KW-1185">Reference proteome</keyword>